<keyword evidence="2" id="KW-1003">Cell membrane</keyword>
<evidence type="ECO:0000256" key="1">
    <source>
        <dbReference type="ARBA" id="ARBA00004651"/>
    </source>
</evidence>
<keyword evidence="8" id="KW-1185">Reference proteome</keyword>
<dbReference type="EMBL" id="JAVDWU010000006">
    <property type="protein sequence ID" value="MDR7151276.1"/>
    <property type="molecule type" value="Genomic_DNA"/>
</dbReference>
<dbReference type="PANTHER" id="PTHR30086">
    <property type="entry name" value="ARGININE EXPORTER PROTEIN ARGO"/>
    <property type="match status" value="1"/>
</dbReference>
<dbReference type="InterPro" id="IPR001123">
    <property type="entry name" value="LeuE-type"/>
</dbReference>
<feature type="transmembrane region" description="Helical" evidence="6">
    <location>
        <begin position="157"/>
        <end position="178"/>
    </location>
</feature>
<evidence type="ECO:0000256" key="5">
    <source>
        <dbReference type="ARBA" id="ARBA00023136"/>
    </source>
</evidence>
<organism evidence="7 8">
    <name type="scientific">Hydrogenophaga palleronii</name>
    <dbReference type="NCBI Taxonomy" id="65655"/>
    <lineage>
        <taxon>Bacteria</taxon>
        <taxon>Pseudomonadati</taxon>
        <taxon>Pseudomonadota</taxon>
        <taxon>Betaproteobacteria</taxon>
        <taxon>Burkholderiales</taxon>
        <taxon>Comamonadaceae</taxon>
        <taxon>Hydrogenophaga</taxon>
    </lineage>
</organism>
<comment type="caution">
    <text evidence="7">The sequence shown here is derived from an EMBL/GenBank/DDBJ whole genome shotgun (WGS) entry which is preliminary data.</text>
</comment>
<keyword evidence="5 6" id="KW-0472">Membrane</keyword>
<evidence type="ECO:0000256" key="6">
    <source>
        <dbReference type="SAM" id="Phobius"/>
    </source>
</evidence>
<sequence length="211" mass="22152">MREIDGLYLMMVVLTVVSPGPGLLMTLDNALVRGWRVAMHGVCGLALGAALMASLSVLGLGVLVNANALLFAALKLAGAAYLLYLAHGAWNRHRSASGQAPRADGARTWPATPLLGKGFWLQTSNPKPILFFLTVLPQVALDGASQTLSVWRTAGAIVAYALVLLIVHGSLAAVATRARPWLTSDTATRLLGRASAVLFVCFAGLLLASIR</sequence>
<feature type="transmembrane region" description="Helical" evidence="6">
    <location>
        <begin position="6"/>
        <end position="25"/>
    </location>
</feature>
<evidence type="ECO:0000313" key="7">
    <source>
        <dbReference type="EMBL" id="MDR7151276.1"/>
    </source>
</evidence>
<proteinExistence type="predicted"/>
<dbReference type="Proteomes" id="UP001265700">
    <property type="component" value="Unassembled WGS sequence"/>
</dbReference>
<evidence type="ECO:0000256" key="2">
    <source>
        <dbReference type="ARBA" id="ARBA00022475"/>
    </source>
</evidence>
<evidence type="ECO:0000256" key="4">
    <source>
        <dbReference type="ARBA" id="ARBA00022989"/>
    </source>
</evidence>
<gene>
    <name evidence="7" type="ORF">J2W49_003249</name>
</gene>
<comment type="subcellular location">
    <subcellularLocation>
        <location evidence="1">Cell membrane</location>
        <topology evidence="1">Multi-pass membrane protein</topology>
    </subcellularLocation>
</comment>
<feature type="transmembrane region" description="Helical" evidence="6">
    <location>
        <begin position="190"/>
        <end position="210"/>
    </location>
</feature>
<feature type="transmembrane region" description="Helical" evidence="6">
    <location>
        <begin position="37"/>
        <end position="62"/>
    </location>
</feature>
<feature type="transmembrane region" description="Helical" evidence="6">
    <location>
        <begin position="68"/>
        <end position="86"/>
    </location>
</feature>
<name>A0ABU1WQN7_9BURK</name>
<dbReference type="Pfam" id="PF01810">
    <property type="entry name" value="LysE"/>
    <property type="match status" value="1"/>
</dbReference>
<evidence type="ECO:0000313" key="8">
    <source>
        <dbReference type="Proteomes" id="UP001265700"/>
    </source>
</evidence>
<dbReference type="PANTHER" id="PTHR30086:SF20">
    <property type="entry name" value="ARGININE EXPORTER PROTEIN ARGO-RELATED"/>
    <property type="match status" value="1"/>
</dbReference>
<keyword evidence="3 6" id="KW-0812">Transmembrane</keyword>
<accession>A0ABU1WQN7</accession>
<reference evidence="7 8" key="1">
    <citation type="submission" date="2023-07" db="EMBL/GenBank/DDBJ databases">
        <title>Sorghum-associated microbial communities from plants grown in Nebraska, USA.</title>
        <authorList>
            <person name="Schachtman D."/>
        </authorList>
    </citation>
    <scope>NUCLEOTIDE SEQUENCE [LARGE SCALE GENOMIC DNA]</scope>
    <source>
        <strain evidence="7 8">4249</strain>
    </source>
</reference>
<dbReference type="RefSeq" id="WP_310318312.1">
    <property type="nucleotide sequence ID" value="NZ_JAVDWU010000006.1"/>
</dbReference>
<keyword evidence="4 6" id="KW-1133">Transmembrane helix</keyword>
<evidence type="ECO:0000256" key="3">
    <source>
        <dbReference type="ARBA" id="ARBA00022692"/>
    </source>
</evidence>
<protein>
    <submittedName>
        <fullName evidence="7">Threonine/homoserine/homoserine lactone efflux protein</fullName>
    </submittedName>
</protein>